<accession>A0A8J7PPG6</accession>
<proteinExistence type="predicted"/>
<sequence length="399" mass="44740">MHQLNIALLIVTLVALKASATVLLNASRKDKPSANSDEHLDDLILPVEAAYLTQQSGGYALFVLLFDLVHREVKAPGNLLIEDNRQTYAGNLATVVKKSITDYSKRKVEEALCLDIKTNPLGFLMRLPLLFRLIKAGLIDTFREIIKDPRNLRKYVSLSGLARLAAEIGATSYKQRLTDELRKNLLSRGLIYEETVRQKIAQKLALAAVVFEIAAALILFYTFEPWTSALAVYLTAVLGALFIKITIGARHYIPYYNEVMNILSHSGKANWRMKLLTSFLKMINFLLYSLAYFAFAMVFSIGSFILFATQIITGLDGYLMLLAQLLVQIAIFSQLWQAYTLYQNDCATPRGMKLVADIKAKHQGLSSFNALKSMLTDSSYNSEMSYMLAVYGPETLLFL</sequence>
<keyword evidence="1" id="KW-0472">Membrane</keyword>
<keyword evidence="1" id="KW-0812">Transmembrane</keyword>
<reference evidence="2" key="1">
    <citation type="submission" date="2021-02" db="EMBL/GenBank/DDBJ databases">
        <title>Genome-Resolved Metagenomics of a Microbial Community Performing Photosynthetic Biological Nutrient Removal.</title>
        <authorList>
            <person name="Mcdaniel E.A."/>
        </authorList>
    </citation>
    <scope>NUCLEOTIDE SEQUENCE</scope>
    <source>
        <strain evidence="2">UWPOB_OBS1</strain>
    </source>
</reference>
<feature type="transmembrane region" description="Helical" evidence="1">
    <location>
        <begin position="318"/>
        <end position="342"/>
    </location>
</feature>
<organism evidence="2 3">
    <name type="scientific">Candidatus Obscuribacter phosphatis</name>
    <dbReference type="NCBI Taxonomy" id="1906157"/>
    <lineage>
        <taxon>Bacteria</taxon>
        <taxon>Bacillati</taxon>
        <taxon>Candidatus Melainabacteria</taxon>
        <taxon>Candidatus Obscuribacterales</taxon>
        <taxon>Candidatus Obscuribacteraceae</taxon>
        <taxon>Candidatus Obscuribacter</taxon>
    </lineage>
</organism>
<evidence type="ECO:0000313" key="2">
    <source>
        <dbReference type="EMBL" id="MBN8661907.1"/>
    </source>
</evidence>
<comment type="caution">
    <text evidence="2">The sequence shown here is derived from an EMBL/GenBank/DDBJ whole genome shotgun (WGS) entry which is preliminary data.</text>
</comment>
<feature type="transmembrane region" description="Helical" evidence="1">
    <location>
        <begin position="229"/>
        <end position="247"/>
    </location>
</feature>
<feature type="transmembrane region" description="Helical" evidence="1">
    <location>
        <begin position="204"/>
        <end position="223"/>
    </location>
</feature>
<gene>
    <name evidence="2" type="ORF">J0M35_16185</name>
</gene>
<evidence type="ECO:0000313" key="3">
    <source>
        <dbReference type="Proteomes" id="UP000664277"/>
    </source>
</evidence>
<evidence type="ECO:0000256" key="1">
    <source>
        <dbReference type="SAM" id="Phobius"/>
    </source>
</evidence>
<dbReference type="Proteomes" id="UP000664277">
    <property type="component" value="Unassembled WGS sequence"/>
</dbReference>
<protein>
    <submittedName>
        <fullName evidence="2">Uncharacterized protein</fullName>
    </submittedName>
</protein>
<keyword evidence="1" id="KW-1133">Transmembrane helix</keyword>
<name>A0A8J7PPG6_9BACT</name>
<dbReference type="AlphaFoldDB" id="A0A8J7PPG6"/>
<dbReference type="EMBL" id="JAFLCK010000027">
    <property type="protein sequence ID" value="MBN8661907.1"/>
    <property type="molecule type" value="Genomic_DNA"/>
</dbReference>
<feature type="transmembrane region" description="Helical" evidence="1">
    <location>
        <begin position="285"/>
        <end position="312"/>
    </location>
</feature>